<dbReference type="Proteomes" id="UP000194161">
    <property type="component" value="Chromosome"/>
</dbReference>
<name>A0A1W6ZCT5_9BORD</name>
<dbReference type="EMBL" id="CP021111">
    <property type="protein sequence ID" value="ARP95171.1"/>
    <property type="molecule type" value="Genomic_DNA"/>
</dbReference>
<dbReference type="PIRSF" id="PIRSF016661">
    <property type="entry name" value="BioY"/>
    <property type="match status" value="1"/>
</dbReference>
<keyword evidence="3" id="KW-1133">Transmembrane helix</keyword>
<dbReference type="KEGG" id="bgm:CAL15_12745"/>
<feature type="transmembrane region" description="Helical" evidence="3">
    <location>
        <begin position="163"/>
        <end position="184"/>
    </location>
</feature>
<comment type="similarity">
    <text evidence="1 2">Belongs to the BioY family.</text>
</comment>
<feature type="transmembrane region" description="Helical" evidence="3">
    <location>
        <begin position="96"/>
        <end position="117"/>
    </location>
</feature>
<keyword evidence="2" id="KW-0813">Transport</keyword>
<evidence type="ECO:0000256" key="3">
    <source>
        <dbReference type="SAM" id="Phobius"/>
    </source>
</evidence>
<proteinExistence type="inferred from homology"/>
<reference evidence="4 5" key="1">
    <citation type="submission" date="2017-05" db="EMBL/GenBank/DDBJ databases">
        <title>Complete and WGS of Bordetella genogroups.</title>
        <authorList>
            <person name="Spilker T."/>
            <person name="LiPuma J."/>
        </authorList>
    </citation>
    <scope>NUCLEOTIDE SEQUENCE [LARGE SCALE GENOMIC DNA]</scope>
    <source>
        <strain evidence="4 5">AU7206</strain>
    </source>
</reference>
<keyword evidence="3" id="KW-0812">Transmembrane</keyword>
<dbReference type="GO" id="GO:0015225">
    <property type="term" value="F:biotin transmembrane transporter activity"/>
    <property type="evidence" value="ECO:0007669"/>
    <property type="project" value="UniProtKB-UniRule"/>
</dbReference>
<organism evidence="4 5">
    <name type="scientific">Bordetella genomosp. 13</name>
    <dbReference type="NCBI Taxonomy" id="463040"/>
    <lineage>
        <taxon>Bacteria</taxon>
        <taxon>Pseudomonadati</taxon>
        <taxon>Pseudomonadota</taxon>
        <taxon>Betaproteobacteria</taxon>
        <taxon>Burkholderiales</taxon>
        <taxon>Alcaligenaceae</taxon>
        <taxon>Bordetella</taxon>
    </lineage>
</organism>
<dbReference type="PANTHER" id="PTHR34295">
    <property type="entry name" value="BIOTIN TRANSPORTER BIOY"/>
    <property type="match status" value="1"/>
</dbReference>
<evidence type="ECO:0000313" key="4">
    <source>
        <dbReference type="EMBL" id="ARP95171.1"/>
    </source>
</evidence>
<evidence type="ECO:0000256" key="2">
    <source>
        <dbReference type="PIRNR" id="PIRNR016661"/>
    </source>
</evidence>
<keyword evidence="2 3" id="KW-0472">Membrane</keyword>
<dbReference type="Pfam" id="PF02632">
    <property type="entry name" value="BioY"/>
    <property type="match status" value="1"/>
</dbReference>
<comment type="subcellular location">
    <subcellularLocation>
        <location evidence="2">Cell membrane</location>
        <topology evidence="2">Multi-pass membrane protein</topology>
    </subcellularLocation>
</comment>
<dbReference type="AlphaFoldDB" id="A0A1W6ZCT5"/>
<dbReference type="STRING" id="463040.CAL15_12745"/>
<keyword evidence="2" id="KW-1003">Cell membrane</keyword>
<gene>
    <name evidence="4" type="ORF">CAL15_12745</name>
</gene>
<keyword evidence="5" id="KW-1185">Reference proteome</keyword>
<feature type="transmembrane region" description="Helical" evidence="3">
    <location>
        <begin position="20"/>
        <end position="42"/>
    </location>
</feature>
<feature type="transmembrane region" description="Helical" evidence="3">
    <location>
        <begin position="129"/>
        <end position="151"/>
    </location>
</feature>
<protein>
    <recommendedName>
        <fullName evidence="2">Biotin transporter</fullName>
    </recommendedName>
</protein>
<accession>A0A1W6ZCT5</accession>
<evidence type="ECO:0000313" key="5">
    <source>
        <dbReference type="Proteomes" id="UP000194161"/>
    </source>
</evidence>
<sequence>MTVSHPLPAQRPPIVSARSPSARLALLAIGVLLLSLSSYVAIPMAPVPITMQTLAVTLVGALYGWRMGTVSVAVWLALGAAGLPVLADGGSGLQKFMGPTAGYLFAFPLAAALAGGLVQRGWDGGRLGLAFAAMLAATALCLLFGGAWLAVTIGWEKALMKGVAPFVPGGVIKSLAAALVLKVVHAHGYGRAPYGGADSA</sequence>
<dbReference type="PANTHER" id="PTHR34295:SF1">
    <property type="entry name" value="BIOTIN TRANSPORTER BIOY"/>
    <property type="match status" value="1"/>
</dbReference>
<dbReference type="GO" id="GO:0005886">
    <property type="term" value="C:plasma membrane"/>
    <property type="evidence" value="ECO:0007669"/>
    <property type="project" value="UniProtKB-SubCell"/>
</dbReference>
<dbReference type="InterPro" id="IPR003784">
    <property type="entry name" value="BioY"/>
</dbReference>
<dbReference type="Gene3D" id="1.10.1760.20">
    <property type="match status" value="1"/>
</dbReference>
<evidence type="ECO:0000256" key="1">
    <source>
        <dbReference type="ARBA" id="ARBA00010692"/>
    </source>
</evidence>
<feature type="transmembrane region" description="Helical" evidence="3">
    <location>
        <begin position="54"/>
        <end position="76"/>
    </location>
</feature>